<sequence>MSALGECKYVSGLELFGNRENKTIILHQQSYVSNLLKRTNMGDCILAVTPFDPILKKMMVLQNPYVNHFEQSLDVFFSIAIKTRPDICFALNLLSRFQDSRRNIHWLCLKRELRYLKGTPDVGICLGGLAEL</sequence>
<evidence type="ECO:0008006" key="3">
    <source>
        <dbReference type="Google" id="ProtNLM"/>
    </source>
</evidence>
<organism evidence="1 2">
    <name type="scientific">Rozella allomycis (strain CSF55)</name>
    <dbReference type="NCBI Taxonomy" id="988480"/>
    <lineage>
        <taxon>Eukaryota</taxon>
        <taxon>Fungi</taxon>
        <taxon>Fungi incertae sedis</taxon>
        <taxon>Cryptomycota</taxon>
        <taxon>Cryptomycota incertae sedis</taxon>
        <taxon>Rozella</taxon>
    </lineage>
</organism>
<dbReference type="EMBL" id="KE560989">
    <property type="protein sequence ID" value="EPZ34116.1"/>
    <property type="molecule type" value="Genomic_DNA"/>
</dbReference>
<dbReference type="HOGENOM" id="CLU_001650_8_1_1"/>
<dbReference type="OrthoDB" id="3799035at2759"/>
<proteinExistence type="predicted"/>
<evidence type="ECO:0000313" key="2">
    <source>
        <dbReference type="Proteomes" id="UP000030755"/>
    </source>
</evidence>
<name>A0A075AV12_ROZAC</name>
<dbReference type="Proteomes" id="UP000030755">
    <property type="component" value="Unassembled WGS sequence"/>
</dbReference>
<protein>
    <recommendedName>
        <fullName evidence="3">Reverse transcriptase Ty1/copia-type domain-containing protein</fullName>
    </recommendedName>
</protein>
<keyword evidence="2" id="KW-1185">Reference proteome</keyword>
<reference evidence="1 2" key="1">
    <citation type="journal article" date="2013" name="Curr. Biol.">
        <title>Shared signatures of parasitism and phylogenomics unite Cryptomycota and microsporidia.</title>
        <authorList>
            <person name="James T.Y."/>
            <person name="Pelin A."/>
            <person name="Bonen L."/>
            <person name="Ahrendt S."/>
            <person name="Sain D."/>
            <person name="Corradi N."/>
            <person name="Stajich J.E."/>
        </authorList>
    </citation>
    <scope>NUCLEOTIDE SEQUENCE [LARGE SCALE GENOMIC DNA]</scope>
    <source>
        <strain evidence="1 2">CSF55</strain>
    </source>
</reference>
<dbReference type="STRING" id="988480.A0A075AV12"/>
<dbReference type="AlphaFoldDB" id="A0A075AV12"/>
<gene>
    <name evidence="1" type="ORF">O9G_006091</name>
</gene>
<evidence type="ECO:0000313" key="1">
    <source>
        <dbReference type="EMBL" id="EPZ34116.1"/>
    </source>
</evidence>
<accession>A0A075AV12</accession>